<dbReference type="GO" id="GO:0005524">
    <property type="term" value="F:ATP binding"/>
    <property type="evidence" value="ECO:0007669"/>
    <property type="project" value="InterPro"/>
</dbReference>
<accession>A0A1U9R2E6</accession>
<dbReference type="SUPFAM" id="SSF56091">
    <property type="entry name" value="DNA ligase/mRNA capping enzyme, catalytic domain"/>
    <property type="match status" value="1"/>
</dbReference>
<dbReference type="PANTHER" id="PTHR45674">
    <property type="entry name" value="DNA LIGASE 1/3 FAMILY MEMBER"/>
    <property type="match status" value="1"/>
</dbReference>
<dbReference type="Pfam" id="PF04679">
    <property type="entry name" value="DNA_ligase_A_C"/>
    <property type="match status" value="1"/>
</dbReference>
<dbReference type="PANTHER" id="PTHR45674:SF4">
    <property type="entry name" value="DNA LIGASE 1"/>
    <property type="match status" value="1"/>
</dbReference>
<dbReference type="PROSITE" id="PS50160">
    <property type="entry name" value="DNA_LIGASE_A3"/>
    <property type="match status" value="1"/>
</dbReference>
<keyword evidence="3 6" id="KW-0436">Ligase</keyword>
<dbReference type="InterPro" id="IPR012309">
    <property type="entry name" value="DNA_ligase_ATP-dep_C"/>
</dbReference>
<dbReference type="GO" id="GO:0006281">
    <property type="term" value="P:DNA repair"/>
    <property type="evidence" value="ECO:0007669"/>
    <property type="project" value="InterPro"/>
</dbReference>
<dbReference type="Pfam" id="PF01068">
    <property type="entry name" value="DNA_ligase_A_M"/>
    <property type="match status" value="1"/>
</dbReference>
<gene>
    <name evidence="6" type="ORF">BBN63_32850</name>
</gene>
<comment type="catalytic activity">
    <reaction evidence="4">
        <text>ATP + (deoxyribonucleotide)n-3'-hydroxyl + 5'-phospho-(deoxyribonucleotide)m = (deoxyribonucleotide)n+m + AMP + diphosphate.</text>
        <dbReference type="EC" id="6.5.1.1"/>
    </reaction>
</comment>
<protein>
    <recommendedName>
        <fullName evidence="2">DNA ligase (ATP)</fullName>
        <ecNumber evidence="2">6.5.1.1</ecNumber>
    </recommendedName>
</protein>
<dbReference type="InterPro" id="IPR012310">
    <property type="entry name" value="DNA_ligase_ATP-dep_cent"/>
</dbReference>
<organism evidence="6 7">
    <name type="scientific">Streptomyces niveus</name>
    <name type="common">Streptomyces spheroides</name>
    <dbReference type="NCBI Taxonomy" id="193462"/>
    <lineage>
        <taxon>Bacteria</taxon>
        <taxon>Bacillati</taxon>
        <taxon>Actinomycetota</taxon>
        <taxon>Actinomycetes</taxon>
        <taxon>Kitasatosporales</taxon>
        <taxon>Streptomycetaceae</taxon>
        <taxon>Streptomyces</taxon>
    </lineage>
</organism>
<dbReference type="Gene3D" id="2.40.50.140">
    <property type="entry name" value="Nucleic acid-binding proteins"/>
    <property type="match status" value="1"/>
</dbReference>
<dbReference type="RefSeq" id="WP_078078941.1">
    <property type="nucleotide sequence ID" value="NZ_CP018047.1"/>
</dbReference>
<dbReference type="GO" id="GO:0006310">
    <property type="term" value="P:DNA recombination"/>
    <property type="evidence" value="ECO:0007669"/>
    <property type="project" value="InterPro"/>
</dbReference>
<dbReference type="Gene3D" id="3.30.1490.70">
    <property type="match status" value="1"/>
</dbReference>
<dbReference type="OrthoDB" id="3733803at2"/>
<evidence type="ECO:0000256" key="1">
    <source>
        <dbReference type="ARBA" id="ARBA00007572"/>
    </source>
</evidence>
<dbReference type="EC" id="6.5.1.1" evidence="2"/>
<dbReference type="Gene3D" id="3.30.470.30">
    <property type="entry name" value="DNA ligase/mRNA capping enzyme"/>
    <property type="match status" value="1"/>
</dbReference>
<evidence type="ECO:0000313" key="7">
    <source>
        <dbReference type="Proteomes" id="UP000189677"/>
    </source>
</evidence>
<evidence type="ECO:0000256" key="2">
    <source>
        <dbReference type="ARBA" id="ARBA00012727"/>
    </source>
</evidence>
<evidence type="ECO:0000259" key="5">
    <source>
        <dbReference type="PROSITE" id="PS50160"/>
    </source>
</evidence>
<dbReference type="KEGG" id="snw:BBN63_32850"/>
<proteinExistence type="inferred from homology"/>
<dbReference type="EMBL" id="CP018047">
    <property type="protein sequence ID" value="AQU70261.1"/>
    <property type="molecule type" value="Genomic_DNA"/>
</dbReference>
<feature type="domain" description="ATP-dependent DNA ligase family profile" evidence="5">
    <location>
        <begin position="112"/>
        <end position="235"/>
    </location>
</feature>
<sequence>MVTLPRITPMLATPGRLPLPGGDERWAVETKQDGQRAIMYLPGDGTLELRSRSGEIITRAYPDLLDIGGALPGTPAVLDGEIIALDEHGRADFERLQSRMGLIRPPAGAVERAARRAPAHLVLFDVMFLGGRSRLAQPYAERRQELRSLGLDGPSCSVPGAAIGRSAEALELTHTSGLEGIVCKLLSSRYEPGVRSRSWIKIRNTLTVDAIVGGWVPGRGRLAGLPGALLIGQRAEGRLRYIESVGTGWSERERTDLARLLSVAVITDCPFTPAPRIVGARWVLPRLVGEITYTSRTRAGYLRHPSWHRLRPGLAPEDLG</sequence>
<reference evidence="6 7" key="1">
    <citation type="submission" date="2016-11" db="EMBL/GenBank/DDBJ databases">
        <title>Complete genome sequence of Streptomyces niveus SCSIO 3406.</title>
        <authorList>
            <person name="Zhu Q."/>
            <person name="Cheng W."/>
            <person name="Song Y."/>
            <person name="Li Q."/>
            <person name="Ju J."/>
        </authorList>
    </citation>
    <scope>NUCLEOTIDE SEQUENCE [LARGE SCALE GENOMIC DNA]</scope>
    <source>
        <strain evidence="6 7">SCSIO 3406</strain>
    </source>
</reference>
<evidence type="ECO:0000256" key="3">
    <source>
        <dbReference type="ARBA" id="ARBA00022598"/>
    </source>
</evidence>
<dbReference type="SUPFAM" id="SSF50249">
    <property type="entry name" value="Nucleic acid-binding proteins"/>
    <property type="match status" value="1"/>
</dbReference>
<evidence type="ECO:0000256" key="4">
    <source>
        <dbReference type="ARBA" id="ARBA00034003"/>
    </source>
</evidence>
<dbReference type="CDD" id="cd07971">
    <property type="entry name" value="OBF_DNA_ligase_LigD"/>
    <property type="match status" value="1"/>
</dbReference>
<keyword evidence="7" id="KW-1185">Reference proteome</keyword>
<dbReference type="InterPro" id="IPR012340">
    <property type="entry name" value="NA-bd_OB-fold"/>
</dbReference>
<dbReference type="GO" id="GO:0003910">
    <property type="term" value="F:DNA ligase (ATP) activity"/>
    <property type="evidence" value="ECO:0007669"/>
    <property type="project" value="UniProtKB-EC"/>
</dbReference>
<dbReference type="InterPro" id="IPR050191">
    <property type="entry name" value="ATP-dep_DNA_ligase"/>
</dbReference>
<dbReference type="CDD" id="cd07906">
    <property type="entry name" value="Adenylation_DNA_ligase_LigD_LigC"/>
    <property type="match status" value="1"/>
</dbReference>
<name>A0A1U9R2E6_STRNV</name>
<dbReference type="Proteomes" id="UP000189677">
    <property type="component" value="Chromosome"/>
</dbReference>
<comment type="similarity">
    <text evidence="1">Belongs to the ATP-dependent DNA ligase family.</text>
</comment>
<evidence type="ECO:0000313" key="6">
    <source>
        <dbReference type="EMBL" id="AQU70261.1"/>
    </source>
</evidence>
<dbReference type="AlphaFoldDB" id="A0A1U9R2E6"/>